<protein>
    <submittedName>
        <fullName evidence="2">Tail completion protein</fullName>
    </submittedName>
</protein>
<sequence length="177" mass="19730">MAGETGGGKLAGLVQGAVMAATLDDIYTEVRAMLLGLFSCEVVRGYSNNVPLPKPPFVVMNILNEVAAATNEHDYAVADETAAVSRQSEIQMQLDFYSEEAGQMAQKTVLLWRDFYACERLKSCQPLYADPARFMPLTNEESEYEERWMTTVHLAYAPQAEHPQQFVNAFDLTLIQP</sequence>
<evidence type="ECO:0000313" key="2">
    <source>
        <dbReference type="EMBL" id="DAE23265.1"/>
    </source>
</evidence>
<dbReference type="EMBL" id="BK015751">
    <property type="protein sequence ID" value="DAE23265.1"/>
    <property type="molecule type" value="Genomic_DNA"/>
</dbReference>
<reference evidence="2" key="1">
    <citation type="journal article" date="2021" name="Proc. Natl. Acad. Sci. U.S.A.">
        <title>A Catalog of Tens of Thousands of Viruses from Human Metagenomes Reveals Hidden Associations with Chronic Diseases.</title>
        <authorList>
            <person name="Tisza M.J."/>
            <person name="Buck C.B."/>
        </authorList>
    </citation>
    <scope>NUCLEOTIDE SEQUENCE</scope>
    <source>
        <strain evidence="2">CtTK08</strain>
    </source>
</reference>
<dbReference type="Pfam" id="PF23961">
    <property type="entry name" value="Phage_tail_terminator_9"/>
    <property type="match status" value="1"/>
</dbReference>
<accession>A0A8S5QWT5</accession>
<name>A0A8S5QWT5_9CAUD</name>
<dbReference type="NCBIfam" id="NF047498">
    <property type="entry name" value="LIC_12616_fam"/>
    <property type="match status" value="1"/>
</dbReference>
<dbReference type="InterPro" id="IPR057087">
    <property type="entry name" value="Gp12-like"/>
</dbReference>
<feature type="domain" description="Phage neck terminator protein gp12-like" evidence="1">
    <location>
        <begin position="24"/>
        <end position="171"/>
    </location>
</feature>
<evidence type="ECO:0000259" key="1">
    <source>
        <dbReference type="Pfam" id="PF23961"/>
    </source>
</evidence>
<organism evidence="2">
    <name type="scientific">Myoviridae sp. ctTK08</name>
    <dbReference type="NCBI Taxonomy" id="2826656"/>
    <lineage>
        <taxon>Viruses</taxon>
        <taxon>Duplodnaviria</taxon>
        <taxon>Heunggongvirae</taxon>
        <taxon>Uroviricota</taxon>
        <taxon>Caudoviricetes</taxon>
    </lineage>
</organism>
<proteinExistence type="predicted"/>